<feature type="domain" description="GGDEF" evidence="4">
    <location>
        <begin position="563"/>
        <end position="694"/>
    </location>
</feature>
<gene>
    <name evidence="5" type="ORF">EC580_06020</name>
</gene>
<proteinExistence type="predicted"/>
<dbReference type="InterPro" id="IPR003018">
    <property type="entry name" value="GAF"/>
</dbReference>
<dbReference type="InterPro" id="IPR029787">
    <property type="entry name" value="Nucleotide_cyclase"/>
</dbReference>
<name>A0A3M8R6N6_9PROT</name>
<dbReference type="AlphaFoldDB" id="A0A3M8R6N6"/>
<dbReference type="Pfam" id="PF00563">
    <property type="entry name" value="EAL"/>
    <property type="match status" value="1"/>
</dbReference>
<evidence type="ECO:0000256" key="2">
    <source>
        <dbReference type="ARBA" id="ARBA00029839"/>
    </source>
</evidence>
<dbReference type="SUPFAM" id="SSF55781">
    <property type="entry name" value="GAF domain-like"/>
    <property type="match status" value="2"/>
</dbReference>
<dbReference type="GO" id="GO:0019825">
    <property type="term" value="F:oxygen binding"/>
    <property type="evidence" value="ECO:0007669"/>
    <property type="project" value="InterPro"/>
</dbReference>
<reference evidence="5" key="1">
    <citation type="submission" date="2018-10" db="EMBL/GenBank/DDBJ databases">
        <title>Acidithiobacillus sulfuriphilus sp. nov.: an extremely acidophilic sulfur-oxidizing chemolithotroph isolated from a neutral pH environment.</title>
        <authorList>
            <person name="Falagan C."/>
            <person name="Moya-Beltran A."/>
            <person name="Quatrini R."/>
            <person name="Johnson D.B."/>
        </authorList>
    </citation>
    <scope>NUCLEOTIDE SEQUENCE [LARGE SCALE GENOMIC DNA]</scope>
    <source>
        <strain evidence="5">CJ-2</strain>
    </source>
</reference>
<dbReference type="InterPro" id="IPR052155">
    <property type="entry name" value="Biofilm_reg_signaling"/>
</dbReference>
<dbReference type="SUPFAM" id="SSF141868">
    <property type="entry name" value="EAL domain-like"/>
    <property type="match status" value="1"/>
</dbReference>
<dbReference type="Pfam" id="PF13185">
    <property type="entry name" value="GAF_2"/>
    <property type="match status" value="1"/>
</dbReference>
<dbReference type="Gene3D" id="1.20.120.30">
    <property type="entry name" value="Aspartate receptor, ligand-binding domain"/>
    <property type="match status" value="1"/>
</dbReference>
<dbReference type="RefSeq" id="WP_123103166.1">
    <property type="nucleotide sequence ID" value="NZ_CP127527.1"/>
</dbReference>
<dbReference type="InterPro" id="IPR000160">
    <property type="entry name" value="GGDEF_dom"/>
</dbReference>
<dbReference type="SMART" id="SM00065">
    <property type="entry name" value="GAF"/>
    <property type="match status" value="2"/>
</dbReference>
<evidence type="ECO:0000259" key="3">
    <source>
        <dbReference type="PROSITE" id="PS50883"/>
    </source>
</evidence>
<dbReference type="InterPro" id="IPR043128">
    <property type="entry name" value="Rev_trsase/Diguanyl_cyclase"/>
</dbReference>
<dbReference type="CDD" id="cd01948">
    <property type="entry name" value="EAL"/>
    <property type="match status" value="1"/>
</dbReference>
<dbReference type="InterPro" id="IPR012292">
    <property type="entry name" value="Globin/Proto"/>
</dbReference>
<dbReference type="SMART" id="SM00052">
    <property type="entry name" value="EAL"/>
    <property type="match status" value="1"/>
</dbReference>
<dbReference type="InterPro" id="IPR044398">
    <property type="entry name" value="Globin-sensor_dom"/>
</dbReference>
<protein>
    <recommendedName>
        <fullName evidence="1">Diguanylate cyclase DosC</fullName>
    </recommendedName>
    <alternativeName>
        <fullName evidence="2">Direct oxygen-sensing cyclase</fullName>
    </alternativeName>
</protein>
<dbReference type="InterPro" id="IPR039379">
    <property type="entry name" value="Protoglobin_sensor_dom"/>
</dbReference>
<dbReference type="Pfam" id="PF11563">
    <property type="entry name" value="Protoglobin"/>
    <property type="match status" value="1"/>
</dbReference>
<dbReference type="Pfam" id="PF00990">
    <property type="entry name" value="GGDEF"/>
    <property type="match status" value="1"/>
</dbReference>
<dbReference type="OrthoDB" id="7053140at2"/>
<dbReference type="InterPro" id="IPR029016">
    <property type="entry name" value="GAF-like_dom_sf"/>
</dbReference>
<dbReference type="Gene3D" id="3.30.450.40">
    <property type="match status" value="2"/>
</dbReference>
<evidence type="ECO:0000256" key="1">
    <source>
        <dbReference type="ARBA" id="ARBA00015125"/>
    </source>
</evidence>
<dbReference type="PROSITE" id="PS50887">
    <property type="entry name" value="GGDEF"/>
    <property type="match status" value="1"/>
</dbReference>
<accession>A0A3M8R6N6</accession>
<feature type="domain" description="EAL" evidence="3">
    <location>
        <begin position="703"/>
        <end position="953"/>
    </location>
</feature>
<dbReference type="NCBIfam" id="TIGR00254">
    <property type="entry name" value="GGDEF"/>
    <property type="match status" value="1"/>
</dbReference>
<dbReference type="GO" id="GO:0020037">
    <property type="term" value="F:heme binding"/>
    <property type="evidence" value="ECO:0007669"/>
    <property type="project" value="InterPro"/>
</dbReference>
<dbReference type="InterPro" id="IPR009050">
    <property type="entry name" value="Globin-like_sf"/>
</dbReference>
<comment type="caution">
    <text evidence="5">The sequence shown here is derived from an EMBL/GenBank/DDBJ whole genome shotgun (WGS) entry which is preliminary data.</text>
</comment>
<dbReference type="SUPFAM" id="SSF55073">
    <property type="entry name" value="Nucleotide cyclase"/>
    <property type="match status" value="1"/>
</dbReference>
<dbReference type="CDD" id="cd01949">
    <property type="entry name" value="GGDEF"/>
    <property type="match status" value="1"/>
</dbReference>
<dbReference type="CDD" id="cd01068">
    <property type="entry name" value="globin_sensor"/>
    <property type="match status" value="1"/>
</dbReference>
<evidence type="ECO:0000313" key="5">
    <source>
        <dbReference type="EMBL" id="RNF64223.1"/>
    </source>
</evidence>
<sequence length="1051" mass="115776">MSNSAIPSFLRLSASEQESLGRLGPILAARADNFAHTFYQRVQSSPELRETLADLGEANLLRLRNDLAENYRALLLSDYDDDRRHALYAMGAHYASTGLHPEWLVAIYNLYGEALEAEALSVTLPVSEAIALHGALAKRLELDMFWHLEGYQKALVEDRDRAEDALETQKIFYQLLVETLQMLRDREMESPEQIFQSLVDRLAAISGMPLVWIGQLREGESQVQVVAAGGEARAYTRDLSISADPRLPEGQGPWGKSLRTLRPVIFNDLAVVDFAPWREQAARFGLGGNALMVVPTRLGQWVSIAFYRHVGRSFPVEVGGLVERIARELAAFLERREVADDLLRLRRYQQAQREIQRELLDQPDPLALYRLLAQRLMEHTDALGAYVAVPDMDSEWLSMAAVAGAYGDYFRQYLHLSKDVDRFPEGHLIGAQAYRQRAPVIVSHLSEIASLRGFWEHVPDGAEFLNAGGAAGSWPIFAGGAGGNGEPSAIFSIVSKDPDTFGPDLQDLMAEIAQAAGIALAQYEARQSLLHLSLYDPLTGVPNRAYFAQSTQGALSHAAREGRVLAVGILDLDGFKEVNDVLGHAAGDHLLHAIAQRLQGVRRADDVVARLGGDEFGFALSIAHPDDLAMVSQRILGAVGESAADIGFTAVTASLGWACAPRDGEEFGTLLAHADEAMYAAKASGNGSYRLYGASLSAAVKHRIDVYTAFPLGVSDGSLRFFLQPQADVLAGRIDGVEMLVRWRRDGRRWTHPSGFMAVVEGDITLIRALGILAMQEAVRLRQRFRDEGLDLRISFNIGAHHFIHPAFLDDVAEHCPDGLGLVVEITESTSLADLDRARGIMEGLKARGFQLSMDDFGTGYASLLSVAELPFDEIKIAQDFIFGLRRHSASFAVVGAARLLGDLSGRALIAEGIATGRDLDTWLHMGGQRIQGYHLTPPLPENAFLTWHRYLLPIMRHPPIPYPVEDLALLLHDTENASEIMELLQLRAERCPLGIWFAKARERAGNLPHFEAAEAAHQRLHDLARAGEGAALPTAMREIRLLTKQLYQEI</sequence>
<dbReference type="InterPro" id="IPR001633">
    <property type="entry name" value="EAL_dom"/>
</dbReference>
<dbReference type="Gene3D" id="3.30.70.270">
    <property type="match status" value="1"/>
</dbReference>
<dbReference type="InterPro" id="IPR035919">
    <property type="entry name" value="EAL_sf"/>
</dbReference>
<evidence type="ECO:0000259" key="4">
    <source>
        <dbReference type="PROSITE" id="PS50887"/>
    </source>
</evidence>
<dbReference type="SMART" id="SM00267">
    <property type="entry name" value="GGDEF"/>
    <property type="match status" value="1"/>
</dbReference>
<dbReference type="Gene3D" id="3.20.20.450">
    <property type="entry name" value="EAL domain"/>
    <property type="match status" value="1"/>
</dbReference>
<organism evidence="5">
    <name type="scientific">Acidithiobacillus sulfuriphilus</name>
    <dbReference type="NCBI Taxonomy" id="1867749"/>
    <lineage>
        <taxon>Bacteria</taxon>
        <taxon>Pseudomonadati</taxon>
        <taxon>Pseudomonadota</taxon>
        <taxon>Acidithiobacillia</taxon>
        <taxon>Acidithiobacillales</taxon>
        <taxon>Acidithiobacillaceae</taxon>
        <taxon>Acidithiobacillus</taxon>
    </lineage>
</organism>
<dbReference type="PANTHER" id="PTHR44757">
    <property type="entry name" value="DIGUANYLATE CYCLASE DGCP"/>
    <property type="match status" value="1"/>
</dbReference>
<dbReference type="PROSITE" id="PS50883">
    <property type="entry name" value="EAL"/>
    <property type="match status" value="1"/>
</dbReference>
<dbReference type="EMBL" id="RIZI01000152">
    <property type="protein sequence ID" value="RNF64223.1"/>
    <property type="molecule type" value="Genomic_DNA"/>
</dbReference>
<dbReference type="Gene3D" id="1.10.490.10">
    <property type="entry name" value="Globins"/>
    <property type="match status" value="1"/>
</dbReference>
<dbReference type="SUPFAM" id="SSF46458">
    <property type="entry name" value="Globin-like"/>
    <property type="match status" value="1"/>
</dbReference>
<dbReference type="PANTHER" id="PTHR44757:SF2">
    <property type="entry name" value="BIOFILM ARCHITECTURE MAINTENANCE PROTEIN MBAA"/>
    <property type="match status" value="1"/>
</dbReference>